<evidence type="ECO:0000313" key="2">
    <source>
        <dbReference type="EnsemblMetazoa" id="PHUM097390-PA"/>
    </source>
</evidence>
<sequence>MERIQSLINIWFWFGSRQELFDDLQKVENKNLELPIPFPYVFLSPEMENKMNTEKRYGKDFYSAFGFSKEFKSAVNYIKKQNLLSVDENKTSDEKPSDEELYPLSEDIKKKYESLHAPLFNFEMDQEVKESTGVIKKDEEEKSKLETRYDDDDEFLCDTMSGYWRLLSGFDEFKISPPNFDAYAEGKKHWLETKPIPPQVLDESINKCLNWMNKYFKD</sequence>
<dbReference type="AlphaFoldDB" id="E0VCT6"/>
<proteinExistence type="predicted"/>
<dbReference type="KEGG" id="phu:Phum_PHUM097390"/>
<dbReference type="CTD" id="8238049"/>
<dbReference type="RefSeq" id="XP_002423930.1">
    <property type="nucleotide sequence ID" value="XM_002423885.1"/>
</dbReference>
<dbReference type="OrthoDB" id="6763109at2759"/>
<dbReference type="EnsemblMetazoa" id="PHUM097390-RA">
    <property type="protein sequence ID" value="PHUM097390-PA"/>
    <property type="gene ID" value="PHUM097390"/>
</dbReference>
<dbReference type="VEuPathDB" id="VectorBase:PHUM097390"/>
<name>E0VCT6_PEDHC</name>
<gene>
    <name evidence="2" type="primary">8238049</name>
    <name evidence="1" type="ORF">Phum_PHUM097390</name>
</gene>
<evidence type="ECO:0000313" key="3">
    <source>
        <dbReference type="Proteomes" id="UP000009046"/>
    </source>
</evidence>
<evidence type="ECO:0000313" key="1">
    <source>
        <dbReference type="EMBL" id="EEB11192.1"/>
    </source>
</evidence>
<dbReference type="GeneID" id="8238049"/>
<accession>E0VCT6</accession>
<reference evidence="2" key="3">
    <citation type="submission" date="2020-05" db="UniProtKB">
        <authorList>
            <consortium name="EnsemblMetazoa"/>
        </authorList>
    </citation>
    <scope>IDENTIFICATION</scope>
    <source>
        <strain evidence="2">USDA</strain>
    </source>
</reference>
<dbReference type="EMBL" id="DS235065">
    <property type="protein sequence ID" value="EEB11192.1"/>
    <property type="molecule type" value="Genomic_DNA"/>
</dbReference>
<dbReference type="Proteomes" id="UP000009046">
    <property type="component" value="Unassembled WGS sequence"/>
</dbReference>
<reference evidence="1" key="2">
    <citation type="submission" date="2007-04" db="EMBL/GenBank/DDBJ databases">
        <title>The genome of the human body louse.</title>
        <authorList>
            <consortium name="The Human Body Louse Genome Consortium"/>
            <person name="Kirkness E."/>
            <person name="Walenz B."/>
            <person name="Hass B."/>
            <person name="Bruggner R."/>
            <person name="Strausberg R."/>
        </authorList>
    </citation>
    <scope>NUCLEOTIDE SEQUENCE</scope>
    <source>
        <strain evidence="1">USDA</strain>
    </source>
</reference>
<keyword evidence="3" id="KW-1185">Reference proteome</keyword>
<organism>
    <name type="scientific">Pediculus humanus subsp. corporis</name>
    <name type="common">Body louse</name>
    <dbReference type="NCBI Taxonomy" id="121224"/>
    <lineage>
        <taxon>Eukaryota</taxon>
        <taxon>Metazoa</taxon>
        <taxon>Ecdysozoa</taxon>
        <taxon>Arthropoda</taxon>
        <taxon>Hexapoda</taxon>
        <taxon>Insecta</taxon>
        <taxon>Pterygota</taxon>
        <taxon>Neoptera</taxon>
        <taxon>Paraneoptera</taxon>
        <taxon>Psocodea</taxon>
        <taxon>Troctomorpha</taxon>
        <taxon>Phthiraptera</taxon>
        <taxon>Anoplura</taxon>
        <taxon>Pediculidae</taxon>
        <taxon>Pediculus</taxon>
    </lineage>
</organism>
<reference evidence="1" key="1">
    <citation type="submission" date="2007-04" db="EMBL/GenBank/DDBJ databases">
        <title>Annotation of Pediculus humanus corporis strain USDA.</title>
        <authorList>
            <person name="Kirkness E."/>
            <person name="Hannick L."/>
            <person name="Hass B."/>
            <person name="Bruggner R."/>
            <person name="Lawson D."/>
            <person name="Bidwell S."/>
            <person name="Joardar V."/>
            <person name="Caler E."/>
            <person name="Walenz B."/>
            <person name="Inman J."/>
            <person name="Schobel S."/>
            <person name="Galinsky K."/>
            <person name="Amedeo P."/>
            <person name="Strausberg R."/>
        </authorList>
    </citation>
    <scope>NUCLEOTIDE SEQUENCE</scope>
    <source>
        <strain evidence="1">USDA</strain>
    </source>
</reference>
<dbReference type="InParanoid" id="E0VCT6"/>
<protein>
    <submittedName>
        <fullName evidence="1 2">Uncharacterized protein</fullName>
    </submittedName>
</protein>
<dbReference type="HOGENOM" id="CLU_1268286_0_0_1"/>
<dbReference type="EMBL" id="AAZO01001165">
    <property type="status" value="NOT_ANNOTATED_CDS"/>
    <property type="molecule type" value="Genomic_DNA"/>
</dbReference>